<dbReference type="InterPro" id="IPR002881">
    <property type="entry name" value="DUF58"/>
</dbReference>
<accession>A0A368Y5V2</accession>
<dbReference type="EMBL" id="QPJJ01000003">
    <property type="protein sequence ID" value="RCW74708.1"/>
    <property type="molecule type" value="Genomic_DNA"/>
</dbReference>
<gene>
    <name evidence="2" type="ORF">DFR57_1034</name>
</gene>
<reference evidence="2 3" key="1">
    <citation type="submission" date="2018-07" db="EMBL/GenBank/DDBJ databases">
        <title>Genomic Encyclopedia of Type Strains, Phase IV (KMG-IV): sequencing the most valuable type-strain genomes for metagenomic binning, comparative biology and taxonomic classification.</title>
        <authorList>
            <person name="Goeker M."/>
        </authorList>
    </citation>
    <scope>NUCLEOTIDE SEQUENCE [LARGE SCALE GENOMIC DNA]</scope>
    <source>
        <strain evidence="2 3">DSM 27696</strain>
    </source>
</reference>
<dbReference type="PANTHER" id="PTHR34351:SF2">
    <property type="entry name" value="DUF58 DOMAIN-CONTAINING PROTEIN"/>
    <property type="match status" value="1"/>
</dbReference>
<evidence type="ECO:0000313" key="3">
    <source>
        <dbReference type="Proteomes" id="UP000252585"/>
    </source>
</evidence>
<sequence>MNIAWVIVVLLILVFIQGVVYSRVGLKRIEYKRTFKQDNAFVGDTIEMTDEITNRKLLPVPWLRLESKISPNLIFQSSQQETEGDTFHRTLFSLLPYQKITRRHQLTCKRRGYYPLHTVSVTTGDVVGFTETFDSVEASTSITVYPEIVAVDEIPLPSHSYLGDITVKRWIIEDPFIHAGVREYQEGDPMNAVNWKATARTNTLQINKKDFTADHNLMIYVNFDLTEDVRIPIDNEALIEKALSYAASIANVTIDQGLATGFGCNGYFVSPFTNPTEPIKPSIRIEASSSRQQFSYILDTIAKTKMDRSRNFRGFLQEDIDLGRTNTDILIFTAILTEKIEAQITKLEQMGNAVEVVTLDNDAAEMGGAHAS</sequence>
<proteinExistence type="predicted"/>
<feature type="domain" description="DUF58" evidence="1">
    <location>
        <begin position="181"/>
        <end position="261"/>
    </location>
</feature>
<dbReference type="Proteomes" id="UP000252585">
    <property type="component" value="Unassembled WGS sequence"/>
</dbReference>
<dbReference type="RefSeq" id="WP_114351831.1">
    <property type="nucleotide sequence ID" value="NZ_QPJJ01000003.1"/>
</dbReference>
<evidence type="ECO:0000313" key="2">
    <source>
        <dbReference type="EMBL" id="RCW74708.1"/>
    </source>
</evidence>
<dbReference type="Pfam" id="PF01882">
    <property type="entry name" value="DUF58"/>
    <property type="match status" value="1"/>
</dbReference>
<evidence type="ECO:0000259" key="1">
    <source>
        <dbReference type="Pfam" id="PF01882"/>
    </source>
</evidence>
<dbReference type="AlphaFoldDB" id="A0A368Y5V2"/>
<organism evidence="2 3">
    <name type="scientific">Saliterribacillus persicus</name>
    <dbReference type="NCBI Taxonomy" id="930114"/>
    <lineage>
        <taxon>Bacteria</taxon>
        <taxon>Bacillati</taxon>
        <taxon>Bacillota</taxon>
        <taxon>Bacilli</taxon>
        <taxon>Bacillales</taxon>
        <taxon>Bacillaceae</taxon>
        <taxon>Saliterribacillus</taxon>
    </lineage>
</organism>
<comment type="caution">
    <text evidence="2">The sequence shown here is derived from an EMBL/GenBank/DDBJ whole genome shotgun (WGS) entry which is preliminary data.</text>
</comment>
<dbReference type="PANTHER" id="PTHR34351">
    <property type="entry name" value="SLR1927 PROTEIN-RELATED"/>
    <property type="match status" value="1"/>
</dbReference>
<protein>
    <submittedName>
        <fullName evidence="2">Uncharacterized protein (DUF58 family)</fullName>
    </submittedName>
</protein>
<name>A0A368Y5V2_9BACI</name>
<keyword evidence="3" id="KW-1185">Reference proteome</keyword>
<dbReference type="OrthoDB" id="9789943at2"/>